<accession>A0ABT3PUP2</accession>
<evidence type="ECO:0008006" key="3">
    <source>
        <dbReference type="Google" id="ProtNLM"/>
    </source>
</evidence>
<evidence type="ECO:0000313" key="1">
    <source>
        <dbReference type="EMBL" id="MCW9711569.1"/>
    </source>
</evidence>
<proteinExistence type="predicted"/>
<name>A0ABT3PUP2_9BACT</name>
<protein>
    <recommendedName>
        <fullName evidence="3">HNH endonuclease</fullName>
    </recommendedName>
</protein>
<sequence length="336" mass="39568">MSELTGIFKQIEERNYSIDQCFLCGCQLNEENSTVEHVIPKWLQYEFNLWDQKITLLNGTLFPYKNLTIPCCFECNNIHLKPFEDKVKKAFENGFEGMCSLSEETLFYWLGKIYFGMMYRELFLNLDRADPEKGTITNPEYIDSFFSHFLFLQGIRGKHSFSNFFPASIYLFKTQKPQKIEDQWDFIDNHQTLFISIRMGDVGLMVHLQDCKATKNMEHHLDIHKEVDLHPLQFRELTAKILYKGLLMNRTPKFINTQTGDGPVETHLLPIQGFSSKPIFDDWDNDEYSYLMSFLTGIPLETCQPEKGKVYTWLVDENDEPIFIDVDDDQQNFRKN</sequence>
<keyword evidence="2" id="KW-1185">Reference proteome</keyword>
<dbReference type="Gene3D" id="1.10.30.50">
    <property type="match status" value="1"/>
</dbReference>
<reference evidence="1 2" key="1">
    <citation type="submission" date="2021-11" db="EMBL/GenBank/DDBJ databases">
        <title>Aliifidinibius sp. nov., a new bacterium isolated from saline soil.</title>
        <authorList>
            <person name="Galisteo C."/>
            <person name="De La Haba R."/>
            <person name="Sanchez-Porro C."/>
            <person name="Ventosa A."/>
        </authorList>
    </citation>
    <scope>NUCLEOTIDE SEQUENCE [LARGE SCALE GENOMIC DNA]</scope>
    <source>
        <strain evidence="1 2">KACC 190600</strain>
    </source>
</reference>
<dbReference type="Proteomes" id="UP001207337">
    <property type="component" value="Unassembled WGS sequence"/>
</dbReference>
<evidence type="ECO:0000313" key="2">
    <source>
        <dbReference type="Proteomes" id="UP001207337"/>
    </source>
</evidence>
<gene>
    <name evidence="1" type="ORF">LQ318_01515</name>
</gene>
<organism evidence="1 2">
    <name type="scientific">Fodinibius salicampi</name>
    <dbReference type="NCBI Taxonomy" id="1920655"/>
    <lineage>
        <taxon>Bacteria</taxon>
        <taxon>Pseudomonadati</taxon>
        <taxon>Balneolota</taxon>
        <taxon>Balneolia</taxon>
        <taxon>Balneolales</taxon>
        <taxon>Balneolaceae</taxon>
        <taxon>Fodinibius</taxon>
    </lineage>
</organism>
<dbReference type="RefSeq" id="WP_265786892.1">
    <property type="nucleotide sequence ID" value="NZ_BAABRS010000001.1"/>
</dbReference>
<comment type="caution">
    <text evidence="1">The sequence shown here is derived from an EMBL/GenBank/DDBJ whole genome shotgun (WGS) entry which is preliminary data.</text>
</comment>
<dbReference type="EMBL" id="JAJNDC010000001">
    <property type="protein sequence ID" value="MCW9711569.1"/>
    <property type="molecule type" value="Genomic_DNA"/>
</dbReference>